<dbReference type="AlphaFoldDB" id="A0A939EUV3"/>
<gene>
    <name evidence="2" type="ORF">J0X19_06865</name>
</gene>
<keyword evidence="3" id="KW-1185">Reference proteome</keyword>
<organism evidence="2 3">
    <name type="scientific">Hymenobacter telluris</name>
    <dbReference type="NCBI Taxonomy" id="2816474"/>
    <lineage>
        <taxon>Bacteria</taxon>
        <taxon>Pseudomonadati</taxon>
        <taxon>Bacteroidota</taxon>
        <taxon>Cytophagia</taxon>
        <taxon>Cytophagales</taxon>
        <taxon>Hymenobacteraceae</taxon>
        <taxon>Hymenobacter</taxon>
    </lineage>
</organism>
<feature type="transmembrane region" description="Helical" evidence="1">
    <location>
        <begin position="6"/>
        <end position="26"/>
    </location>
</feature>
<keyword evidence="1" id="KW-1133">Transmembrane helix</keyword>
<dbReference type="RefSeq" id="WP_206983012.1">
    <property type="nucleotide sequence ID" value="NZ_JAFLQZ010000003.1"/>
</dbReference>
<reference evidence="2" key="1">
    <citation type="submission" date="2021-03" db="EMBL/GenBank/DDBJ databases">
        <authorList>
            <person name="Kim M.K."/>
        </authorList>
    </citation>
    <scope>NUCLEOTIDE SEQUENCE</scope>
    <source>
        <strain evidence="2">BT186</strain>
    </source>
</reference>
<evidence type="ECO:0000256" key="1">
    <source>
        <dbReference type="SAM" id="Phobius"/>
    </source>
</evidence>
<keyword evidence="1" id="KW-0472">Membrane</keyword>
<dbReference type="Proteomes" id="UP000664144">
    <property type="component" value="Unassembled WGS sequence"/>
</dbReference>
<evidence type="ECO:0000313" key="2">
    <source>
        <dbReference type="EMBL" id="MBO0357661.1"/>
    </source>
</evidence>
<name>A0A939EUV3_9BACT</name>
<comment type="caution">
    <text evidence="2">The sequence shown here is derived from an EMBL/GenBank/DDBJ whole genome shotgun (WGS) entry which is preliminary data.</text>
</comment>
<feature type="transmembrane region" description="Helical" evidence="1">
    <location>
        <begin position="577"/>
        <end position="595"/>
    </location>
</feature>
<dbReference type="EMBL" id="JAFLQZ010000003">
    <property type="protein sequence ID" value="MBO0357661.1"/>
    <property type="molecule type" value="Genomic_DNA"/>
</dbReference>
<evidence type="ECO:0000313" key="3">
    <source>
        <dbReference type="Proteomes" id="UP000664144"/>
    </source>
</evidence>
<proteinExistence type="predicted"/>
<sequence>MPQPSIYYVLLAGCALLALGLMLAVWRRPNTQRRGFRTLASVLAATGLWLTAYPPERAVSILQAEAILLTSHYQPDTLRALLARFGAHTQVWRYALTTDAETPNDTPAVASLTTLREQMPALRRLHVLGQGVPAAALPALDSVRLVHHAPPRFVGFRAAHWNRQLELGKPLVVEGYFAASVTGPVWVRLQVAGAPRDSVQLPNGQGRFQLRYVPRAVGRLVATVSARQSGRGLATEPVPTEVLPTRPLRVLLLAATPSFELKFLKNHLAARQHAVAWRVGISRNLTQTEFSNQSATDLSRLTPALLARYDVLIAEAGVLAALPSAEAQALRLAQRTGSLGLVVLADVAGLPAIVPNRTSLRLVAQTGAAATRPQRLSWPEAPAATALAPTTLALQPGTARPLVTLAGGGQVVVASQRSGAGGVVVSTLLETYPWLLQNAAATYGSYWSHLLTAVAPPSASAASWLITTPWPRPQLPVILRRTGTFPSTPAVLATAAGSARLPLQQDTELPEWSTATYWPGAAGWQQVQVAGQPAQWLYVFGEQEWLGPETQRWEQAAQPWLAGATQPLPALARKEPWPAAWFFALFVLAAGFLWLEEKL</sequence>
<accession>A0A939EUV3</accession>
<protein>
    <submittedName>
        <fullName evidence="2">Uncharacterized protein</fullName>
    </submittedName>
</protein>
<keyword evidence="1" id="KW-0812">Transmembrane</keyword>